<reference evidence="3" key="2">
    <citation type="submission" date="2015-06" db="UniProtKB">
        <authorList>
            <consortium name="EnsemblMetazoa"/>
        </authorList>
    </citation>
    <scope>IDENTIFICATION</scope>
</reference>
<reference evidence="4" key="1">
    <citation type="submission" date="2013-02" db="EMBL/GenBank/DDBJ databases">
        <authorList>
            <person name="Hughes D."/>
        </authorList>
    </citation>
    <scope>NUCLEOTIDE SEQUENCE</scope>
    <source>
        <strain>Durham</strain>
        <strain evidence="4">NC isolate 2 -- Noor lab</strain>
    </source>
</reference>
<proteinExistence type="predicted"/>
<keyword evidence="4" id="KW-1185">Reference proteome</keyword>
<dbReference type="HOGENOM" id="CLU_1564644_0_0_1"/>
<dbReference type="SMART" id="SM00028">
    <property type="entry name" value="TPR"/>
    <property type="match status" value="2"/>
</dbReference>
<dbReference type="InterPro" id="IPR051966">
    <property type="entry name" value="RPAP3"/>
</dbReference>
<feature type="coiled-coil region" evidence="2">
    <location>
        <begin position="27"/>
        <end position="54"/>
    </location>
</feature>
<dbReference type="InterPro" id="IPR011990">
    <property type="entry name" value="TPR-like_helical_dom_sf"/>
</dbReference>
<accession>T1H0R1</accession>
<evidence type="ECO:0000313" key="3">
    <source>
        <dbReference type="EnsemblMetazoa" id="MESCA009747-PA"/>
    </source>
</evidence>
<dbReference type="STRING" id="36166.T1H0R1"/>
<name>T1H0R1_MEGSC</name>
<sequence length="171" mass="19602">MQARENLGFIAEALQDCQTILNLDPKNAEAQQSLKKLEALLEKFDEAITDCDKAIELDDKFVKAYYRRMQANECLGLAKRALEDCTKVLEIDPKNTEAKASFQRINQRIKRYEMLICHSFYNFVVPQYTISLHAQLSHDQLGHPTLYFRGCCSGDDVVKFAFLPGACIIFR</sequence>
<dbReference type="Gene3D" id="1.25.40.10">
    <property type="entry name" value="Tetratricopeptide repeat domain"/>
    <property type="match status" value="2"/>
</dbReference>
<evidence type="ECO:0000313" key="4">
    <source>
        <dbReference type="Proteomes" id="UP000015102"/>
    </source>
</evidence>
<keyword evidence="1" id="KW-0802">TPR repeat</keyword>
<dbReference type="PANTHER" id="PTHR46423:SF1">
    <property type="entry name" value="RNA POLYMERASE II-ASSOCIATED PROTEIN 3"/>
    <property type="match status" value="1"/>
</dbReference>
<dbReference type="PANTHER" id="PTHR46423">
    <property type="entry name" value="RNA POLYMERASE II-ASSOCIATED PROTEIN 3"/>
    <property type="match status" value="1"/>
</dbReference>
<dbReference type="EnsemblMetazoa" id="MESCA009747-RA">
    <property type="protein sequence ID" value="MESCA009747-PA"/>
    <property type="gene ID" value="MESCA009747"/>
</dbReference>
<dbReference type="Proteomes" id="UP000015102">
    <property type="component" value="Unassembled WGS sequence"/>
</dbReference>
<dbReference type="AlphaFoldDB" id="T1H0R1"/>
<protein>
    <submittedName>
        <fullName evidence="3">Uncharacterized protein</fullName>
    </submittedName>
</protein>
<dbReference type="SUPFAM" id="SSF48452">
    <property type="entry name" value="TPR-like"/>
    <property type="match status" value="1"/>
</dbReference>
<organism evidence="3 4">
    <name type="scientific">Megaselia scalaris</name>
    <name type="common">Humpbacked fly</name>
    <name type="synonym">Phora scalaris</name>
    <dbReference type="NCBI Taxonomy" id="36166"/>
    <lineage>
        <taxon>Eukaryota</taxon>
        <taxon>Metazoa</taxon>
        <taxon>Ecdysozoa</taxon>
        <taxon>Arthropoda</taxon>
        <taxon>Hexapoda</taxon>
        <taxon>Insecta</taxon>
        <taxon>Pterygota</taxon>
        <taxon>Neoptera</taxon>
        <taxon>Endopterygota</taxon>
        <taxon>Diptera</taxon>
        <taxon>Brachycera</taxon>
        <taxon>Muscomorpha</taxon>
        <taxon>Platypezoidea</taxon>
        <taxon>Phoridae</taxon>
        <taxon>Megaseliini</taxon>
        <taxon>Megaselia</taxon>
    </lineage>
</organism>
<dbReference type="InterPro" id="IPR019734">
    <property type="entry name" value="TPR_rpt"/>
</dbReference>
<keyword evidence="2" id="KW-0175">Coiled coil</keyword>
<dbReference type="EMBL" id="CAQQ02386562">
    <property type="status" value="NOT_ANNOTATED_CDS"/>
    <property type="molecule type" value="Genomic_DNA"/>
</dbReference>
<dbReference type="GO" id="GO:0101031">
    <property type="term" value="C:protein folding chaperone complex"/>
    <property type="evidence" value="ECO:0007669"/>
    <property type="project" value="TreeGrafter"/>
</dbReference>
<evidence type="ECO:0000256" key="1">
    <source>
        <dbReference type="ARBA" id="ARBA00022803"/>
    </source>
</evidence>
<evidence type="ECO:0000256" key="2">
    <source>
        <dbReference type="SAM" id="Coils"/>
    </source>
</evidence>